<dbReference type="RefSeq" id="XP_018008788.1">
    <property type="nucleotide sequence ID" value="XM_018153299.2"/>
</dbReference>
<feature type="transmembrane region" description="Helical" evidence="1">
    <location>
        <begin position="62"/>
        <end position="86"/>
    </location>
</feature>
<sequence length="453" mass="50861">MAGKTYNHRYRGLWNAPPRCRCNGYCPLFTFAGGVAFITVGSVLLCVITRNPVNGRHKLHTPPLAVAFTFVVLGTVLVLTSVIYCLRIGWEEYMRNEDELEKLCPDPACEESFDEERHRSSLPRMMSHSSWVEKTYYDAEPPNYTECNSDQYSGRQISLCRSSDCRNRPYFPREDIVNNCYAEVGQNNRPEGNNFTSYEMKEHLQNNVINSEVIKASNQVDQNSGKSVHIDSLNGDLTNEHQTGKKERSFHIAKNINLNNLGNRSSNFQSFKILYKMPIASELSIKSTTQKSPVHNSEKSIGEFITFSEEEELKFYPNTCPPKDVNGTCHAGNGCSRVYSEKYCQRPAGETSHLRPYTELTHPLTLVSSNRCTCSTFVGTNLAKGLSSATAVQLNKPGYKSIARNCSGPSTPKMPRICTRSSFEPLKTLNSFVISSDNECSVILTSNARDNQI</sequence>
<evidence type="ECO:0000313" key="2">
    <source>
        <dbReference type="Proteomes" id="UP000694843"/>
    </source>
</evidence>
<proteinExistence type="predicted"/>
<keyword evidence="1" id="KW-1133">Transmembrane helix</keyword>
<dbReference type="KEGG" id="hazt:108666424"/>
<keyword evidence="2" id="KW-1185">Reference proteome</keyword>
<keyword evidence="1" id="KW-0812">Transmembrane</keyword>
<keyword evidence="1" id="KW-0472">Membrane</keyword>
<evidence type="ECO:0000313" key="3">
    <source>
        <dbReference type="RefSeq" id="XP_018008788.1"/>
    </source>
</evidence>
<dbReference type="AlphaFoldDB" id="A0A8B7N670"/>
<feature type="transmembrane region" description="Helical" evidence="1">
    <location>
        <begin position="28"/>
        <end position="50"/>
    </location>
</feature>
<organism evidence="2 3">
    <name type="scientific">Hyalella azteca</name>
    <name type="common">Amphipod</name>
    <dbReference type="NCBI Taxonomy" id="294128"/>
    <lineage>
        <taxon>Eukaryota</taxon>
        <taxon>Metazoa</taxon>
        <taxon>Ecdysozoa</taxon>
        <taxon>Arthropoda</taxon>
        <taxon>Crustacea</taxon>
        <taxon>Multicrustacea</taxon>
        <taxon>Malacostraca</taxon>
        <taxon>Eumalacostraca</taxon>
        <taxon>Peracarida</taxon>
        <taxon>Amphipoda</taxon>
        <taxon>Senticaudata</taxon>
        <taxon>Talitrida</taxon>
        <taxon>Talitroidea</taxon>
        <taxon>Hyalellidae</taxon>
        <taxon>Hyalella</taxon>
    </lineage>
</organism>
<dbReference type="Proteomes" id="UP000694843">
    <property type="component" value="Unplaced"/>
</dbReference>
<name>A0A8B7N670_HYAAZ</name>
<reference evidence="3" key="1">
    <citation type="submission" date="2025-08" db="UniProtKB">
        <authorList>
            <consortium name="RefSeq"/>
        </authorList>
    </citation>
    <scope>IDENTIFICATION</scope>
    <source>
        <tissue evidence="3">Whole organism</tissue>
    </source>
</reference>
<gene>
    <name evidence="3" type="primary">LOC108666424</name>
</gene>
<dbReference type="GeneID" id="108666424"/>
<evidence type="ECO:0000256" key="1">
    <source>
        <dbReference type="SAM" id="Phobius"/>
    </source>
</evidence>
<accession>A0A8B7N670</accession>
<protein>
    <submittedName>
        <fullName evidence="3">Uncharacterized protein LOC108666424</fullName>
    </submittedName>
</protein>